<dbReference type="PANTHER" id="PTHR18901:SF38">
    <property type="entry name" value="PSEUDOURIDINE-5'-PHOSPHATASE"/>
    <property type="match status" value="1"/>
</dbReference>
<dbReference type="InterPro" id="IPR036412">
    <property type="entry name" value="HAD-like_sf"/>
</dbReference>
<dbReference type="RefSeq" id="WP_074757057.1">
    <property type="nucleotide sequence ID" value="NZ_FOGJ01000018.1"/>
</dbReference>
<dbReference type="NCBIfam" id="TIGR01509">
    <property type="entry name" value="HAD-SF-IA-v3"/>
    <property type="match status" value="1"/>
</dbReference>
<evidence type="ECO:0000313" key="1">
    <source>
        <dbReference type="EMBL" id="SES08128.1"/>
    </source>
</evidence>
<dbReference type="Pfam" id="PF00702">
    <property type="entry name" value="Hydrolase"/>
    <property type="match status" value="1"/>
</dbReference>
<dbReference type="eggNOG" id="COG0637">
    <property type="taxonomic scope" value="Bacteria"/>
</dbReference>
<accession>A0A1H9UFU3</accession>
<gene>
    <name evidence="1" type="ORF">SAMN04487884_11866</name>
</gene>
<name>A0A1H9UFU3_BUTFI</name>
<dbReference type="Gene3D" id="3.40.50.1000">
    <property type="entry name" value="HAD superfamily/HAD-like"/>
    <property type="match status" value="1"/>
</dbReference>
<proteinExistence type="predicted"/>
<dbReference type="CDD" id="cd07505">
    <property type="entry name" value="HAD_BPGM-like"/>
    <property type="match status" value="1"/>
</dbReference>
<dbReference type="SFLD" id="SFLDS00003">
    <property type="entry name" value="Haloacid_Dehalogenase"/>
    <property type="match status" value="1"/>
</dbReference>
<dbReference type="InterPro" id="IPR006439">
    <property type="entry name" value="HAD-SF_hydro_IA"/>
</dbReference>
<dbReference type="EMBL" id="FOGJ01000018">
    <property type="protein sequence ID" value="SES08128.1"/>
    <property type="molecule type" value="Genomic_DNA"/>
</dbReference>
<dbReference type="Gene3D" id="1.10.150.240">
    <property type="entry name" value="Putative phosphatase, domain 2"/>
    <property type="match status" value="1"/>
</dbReference>
<dbReference type="Proteomes" id="UP000182584">
    <property type="component" value="Unassembled WGS sequence"/>
</dbReference>
<dbReference type="InterPro" id="IPR023198">
    <property type="entry name" value="PGP-like_dom2"/>
</dbReference>
<dbReference type="InterPro" id="IPR023214">
    <property type="entry name" value="HAD_sf"/>
</dbReference>
<dbReference type="AlphaFoldDB" id="A0A1H9UFU3"/>
<reference evidence="1 2" key="1">
    <citation type="submission" date="2016-10" db="EMBL/GenBank/DDBJ databases">
        <authorList>
            <person name="de Groot N.N."/>
        </authorList>
    </citation>
    <scope>NUCLEOTIDE SEQUENCE [LARGE SCALE GENOMIC DNA]</scope>
    <source>
        <strain evidence="1 2">AR40</strain>
    </source>
</reference>
<evidence type="ECO:0000313" key="2">
    <source>
        <dbReference type="Proteomes" id="UP000182584"/>
    </source>
</evidence>
<sequence length="225" mass="25334">MSFDIAVIFDMDGVLLDTEMIYMKAWEERARQTLLDVDFVRDMVLACTGTTSAMTKEIMIQRLGSIEAYEEGVTYTRNYFHKYINDNGIPVKKYVRDILQYLNSNNIPTGLASSTKEAIVRQEISEAGIIDYFTVILGGDNVVNGKPAPDIFLDCASKLKADPKNCYVIEDSFNGIRAAYAAGMHPIMVPDLRQPDDEIRSYCEAVLPDLNEVMAFIRSKLESDK</sequence>
<dbReference type="OrthoDB" id="9797743at2"/>
<dbReference type="PANTHER" id="PTHR18901">
    <property type="entry name" value="2-DEOXYGLUCOSE-6-PHOSPHATE PHOSPHATASE 2"/>
    <property type="match status" value="1"/>
</dbReference>
<protein>
    <submittedName>
        <fullName evidence="1">Haloacid dehalogenase superfamily, subfamily IA, variant 3 with third motif having DD or ED/haloacid dehalogenase superfamily, subfamily IA, variant 1 with third motif having Dx(3-4)D or Dx(3-4)E</fullName>
    </submittedName>
</protein>
<dbReference type="SFLD" id="SFLDG01129">
    <property type="entry name" value="C1.5:_HAD__Beta-PGM__Phosphata"/>
    <property type="match status" value="1"/>
</dbReference>
<organism evidence="1 2">
    <name type="scientific">Butyrivibrio fibrisolvens</name>
    <dbReference type="NCBI Taxonomy" id="831"/>
    <lineage>
        <taxon>Bacteria</taxon>
        <taxon>Bacillati</taxon>
        <taxon>Bacillota</taxon>
        <taxon>Clostridia</taxon>
        <taxon>Lachnospirales</taxon>
        <taxon>Lachnospiraceae</taxon>
        <taxon>Butyrivibrio</taxon>
    </lineage>
</organism>
<dbReference type="SUPFAM" id="SSF56784">
    <property type="entry name" value="HAD-like"/>
    <property type="match status" value="1"/>
</dbReference>